<dbReference type="GO" id="GO:0016787">
    <property type="term" value="F:hydrolase activity"/>
    <property type="evidence" value="ECO:0007669"/>
    <property type="project" value="UniProtKB-KW"/>
</dbReference>
<evidence type="ECO:0000313" key="4">
    <source>
        <dbReference type="EMBL" id="MBD0851846.1"/>
    </source>
</evidence>
<dbReference type="SUPFAM" id="SSF53474">
    <property type="entry name" value="alpha/beta-Hydrolases"/>
    <property type="match status" value="1"/>
</dbReference>
<proteinExistence type="predicted"/>
<protein>
    <submittedName>
        <fullName evidence="4">Alpha/beta hydrolase</fullName>
    </submittedName>
</protein>
<evidence type="ECO:0000313" key="5">
    <source>
        <dbReference type="Proteomes" id="UP000598350"/>
    </source>
</evidence>
<dbReference type="InterPro" id="IPR029058">
    <property type="entry name" value="AB_hydrolase_fold"/>
</dbReference>
<dbReference type="Pfam" id="PF20434">
    <property type="entry name" value="BD-FAE"/>
    <property type="match status" value="1"/>
</dbReference>
<dbReference type="Gene3D" id="3.40.50.1820">
    <property type="entry name" value="alpha/beta hydrolase"/>
    <property type="match status" value="1"/>
</dbReference>
<keyword evidence="2" id="KW-0732">Signal</keyword>
<dbReference type="RefSeq" id="WP_188314969.1">
    <property type="nucleotide sequence ID" value="NZ_JABTCG010000005.1"/>
</dbReference>
<keyword evidence="1 4" id="KW-0378">Hydrolase</keyword>
<feature type="domain" description="BD-FAE-like" evidence="3">
    <location>
        <begin position="60"/>
        <end position="266"/>
    </location>
</feature>
<dbReference type="PANTHER" id="PTHR48081:SF13">
    <property type="entry name" value="ALPHA_BETA HYDROLASE"/>
    <property type="match status" value="1"/>
</dbReference>
<reference evidence="4 5" key="1">
    <citation type="submission" date="2020-05" db="EMBL/GenBank/DDBJ databases">
        <title>The draft genome sequence of Maribacter arenosus CAU 1321.</title>
        <authorList>
            <person name="Mu L."/>
        </authorList>
    </citation>
    <scope>NUCLEOTIDE SEQUENCE [LARGE SCALE GENOMIC DNA]</scope>
    <source>
        <strain evidence="4 5">CAU 1321</strain>
    </source>
</reference>
<name>A0ABR7VDZ3_9FLAO</name>
<dbReference type="Proteomes" id="UP000598350">
    <property type="component" value="Unassembled WGS sequence"/>
</dbReference>
<feature type="chain" id="PRO_5045754168" evidence="2">
    <location>
        <begin position="32"/>
        <end position="306"/>
    </location>
</feature>
<dbReference type="EMBL" id="JABTCG010000005">
    <property type="protein sequence ID" value="MBD0851846.1"/>
    <property type="molecule type" value="Genomic_DNA"/>
</dbReference>
<comment type="caution">
    <text evidence="4">The sequence shown here is derived from an EMBL/GenBank/DDBJ whole genome shotgun (WGS) entry which is preliminary data.</text>
</comment>
<sequence>MRKQKFGILKTNKLLFLLLFGCIAHLGFSQANPVIDIFPEGTVLHGNINYNNDTLQKHLLDIYLPSNTKKKVPLVVFVHGGGWLVNDKYADIGYMKKTVAEILGKGYALASIDYRFATQAIFPAQIQDCNRAVSYLVDHAEKYGLDTNRMAVMGFSAGGHLASMMGLSKNNDVPDFFMPDTSASFQFKAVVNFYGPTELILFPGANDPKSPEGLLIGAAPLDRPDLAKVASPVTYVDENDPPFLVIHGEKDDLVSPRHSQLLSSWLTAKGVENELIILKDAPHFGVMFDVEDIRTKVLSFLEKHLQ</sequence>
<feature type="signal peptide" evidence="2">
    <location>
        <begin position="1"/>
        <end position="31"/>
    </location>
</feature>
<keyword evidence="5" id="KW-1185">Reference proteome</keyword>
<evidence type="ECO:0000259" key="3">
    <source>
        <dbReference type="Pfam" id="PF20434"/>
    </source>
</evidence>
<accession>A0ABR7VDZ3</accession>
<dbReference type="InterPro" id="IPR050300">
    <property type="entry name" value="GDXG_lipolytic_enzyme"/>
</dbReference>
<evidence type="ECO:0000256" key="2">
    <source>
        <dbReference type="SAM" id="SignalP"/>
    </source>
</evidence>
<organism evidence="4 5">
    <name type="scientific">Maribacter arenosus</name>
    <dbReference type="NCBI Taxonomy" id="1854708"/>
    <lineage>
        <taxon>Bacteria</taxon>
        <taxon>Pseudomonadati</taxon>
        <taxon>Bacteroidota</taxon>
        <taxon>Flavobacteriia</taxon>
        <taxon>Flavobacteriales</taxon>
        <taxon>Flavobacteriaceae</taxon>
        <taxon>Maribacter</taxon>
    </lineage>
</organism>
<dbReference type="PANTHER" id="PTHR48081">
    <property type="entry name" value="AB HYDROLASE SUPERFAMILY PROTEIN C4A8.06C"/>
    <property type="match status" value="1"/>
</dbReference>
<dbReference type="InterPro" id="IPR049492">
    <property type="entry name" value="BD-FAE-like_dom"/>
</dbReference>
<evidence type="ECO:0000256" key="1">
    <source>
        <dbReference type="ARBA" id="ARBA00022801"/>
    </source>
</evidence>
<gene>
    <name evidence="4" type="ORF">HPE63_14280</name>
</gene>